<dbReference type="SUPFAM" id="SSF56645">
    <property type="entry name" value="Acyl-CoA dehydrogenase NM domain-like"/>
    <property type="match status" value="1"/>
</dbReference>
<dbReference type="InterPro" id="IPR046373">
    <property type="entry name" value="Acyl-CoA_Oxase/DH_mid-dom_sf"/>
</dbReference>
<evidence type="ECO:0000313" key="12">
    <source>
        <dbReference type="Proteomes" id="UP001142810"/>
    </source>
</evidence>
<dbReference type="Gene3D" id="1.10.540.10">
    <property type="entry name" value="Acyl-CoA dehydrogenase/oxidase, N-terminal domain"/>
    <property type="match status" value="1"/>
</dbReference>
<keyword evidence="5 6" id="KW-0560">Oxidoreductase</keyword>
<evidence type="ECO:0000259" key="8">
    <source>
        <dbReference type="Pfam" id="PF02770"/>
    </source>
</evidence>
<protein>
    <submittedName>
        <fullName evidence="11">Acyl-CoA dehydrogenase family protein</fullName>
    </submittedName>
</protein>
<dbReference type="RefSeq" id="WP_265618148.1">
    <property type="nucleotide sequence ID" value="NZ_JAPFRD010000011.1"/>
</dbReference>
<dbReference type="InterPro" id="IPR009100">
    <property type="entry name" value="AcylCoA_DH/oxidase_NM_dom_sf"/>
</dbReference>
<evidence type="ECO:0000313" key="11">
    <source>
        <dbReference type="EMBL" id="MCW8109389.1"/>
    </source>
</evidence>
<evidence type="ECO:0000256" key="6">
    <source>
        <dbReference type="RuleBase" id="RU362125"/>
    </source>
</evidence>
<keyword evidence="3 6" id="KW-0285">Flavoprotein</keyword>
<dbReference type="InterPro" id="IPR052166">
    <property type="entry name" value="Diverse_Acyl-CoA_DH"/>
</dbReference>
<comment type="caution">
    <text evidence="11">The sequence shown here is derived from an EMBL/GenBank/DDBJ whole genome shotgun (WGS) entry which is preliminary data.</text>
</comment>
<dbReference type="Pfam" id="PF02771">
    <property type="entry name" value="Acyl-CoA_dh_N"/>
    <property type="match status" value="1"/>
</dbReference>
<comment type="similarity">
    <text evidence="2 6">Belongs to the acyl-CoA dehydrogenase family.</text>
</comment>
<dbReference type="Pfam" id="PF12806">
    <property type="entry name" value="Acyl-CoA_dh_C"/>
    <property type="match status" value="1"/>
</dbReference>
<dbReference type="InterPro" id="IPR009075">
    <property type="entry name" value="AcylCo_DH/oxidase_C"/>
</dbReference>
<dbReference type="InterPro" id="IPR036250">
    <property type="entry name" value="AcylCo_DH-like_C"/>
</dbReference>
<accession>A0ABT3P9E0</accession>
<dbReference type="Gene3D" id="1.20.140.10">
    <property type="entry name" value="Butyryl-CoA Dehydrogenase, subunit A, domain 3"/>
    <property type="match status" value="1"/>
</dbReference>
<name>A0ABT3P9E0_9ALTE</name>
<dbReference type="EMBL" id="JAPFRD010000011">
    <property type="protein sequence ID" value="MCW8109389.1"/>
    <property type="molecule type" value="Genomic_DNA"/>
</dbReference>
<dbReference type="PANTHER" id="PTHR42803">
    <property type="entry name" value="ACYL-COA DEHYDROGENASE"/>
    <property type="match status" value="1"/>
</dbReference>
<keyword evidence="12" id="KW-1185">Reference proteome</keyword>
<reference evidence="11" key="1">
    <citation type="submission" date="2022-11" db="EMBL/GenBank/DDBJ databases">
        <title>Alteromonas sp. nov., isolated from sea water of the Qingdao.</title>
        <authorList>
            <person name="Wang Q."/>
        </authorList>
    </citation>
    <scope>NUCLEOTIDE SEQUENCE</scope>
    <source>
        <strain evidence="11">ASW11-7</strain>
    </source>
</reference>
<evidence type="ECO:0000256" key="4">
    <source>
        <dbReference type="ARBA" id="ARBA00022827"/>
    </source>
</evidence>
<dbReference type="PANTHER" id="PTHR42803:SF1">
    <property type="entry name" value="BROAD-SPECIFICITY LINEAR ACYL-COA DEHYDROGENASE FADE5"/>
    <property type="match status" value="1"/>
</dbReference>
<feature type="domain" description="Acetyl-CoA dehydrogenase-like C-terminal" evidence="10">
    <location>
        <begin position="477"/>
        <end position="576"/>
    </location>
</feature>
<proteinExistence type="inferred from homology"/>
<evidence type="ECO:0000256" key="2">
    <source>
        <dbReference type="ARBA" id="ARBA00009347"/>
    </source>
</evidence>
<dbReference type="Pfam" id="PF02770">
    <property type="entry name" value="Acyl-CoA_dh_M"/>
    <property type="match status" value="1"/>
</dbReference>
<evidence type="ECO:0000259" key="7">
    <source>
        <dbReference type="Pfam" id="PF00441"/>
    </source>
</evidence>
<feature type="domain" description="Acyl-CoA oxidase/dehydrogenase middle" evidence="8">
    <location>
        <begin position="162"/>
        <end position="270"/>
    </location>
</feature>
<dbReference type="Proteomes" id="UP001142810">
    <property type="component" value="Unassembled WGS sequence"/>
</dbReference>
<evidence type="ECO:0000256" key="1">
    <source>
        <dbReference type="ARBA" id="ARBA00001974"/>
    </source>
</evidence>
<sequence>MPSYHAPLADFQFLLRDWLKLDKHYQEVGLTDFDVELANEIIAQGAKFATDVVAPLNRDGDEAGCQLQDGKVTTPKGFAAAYQEYVANGWNAMLGPDEFGGQALPYTIAVPIHEMLNSANLSWRLTTMLTESTVLAMCKHASDDLQQKYLHKLVSGEWTGTMNLTEPHAGTDLALLNTKAEPQQDGSYAITGNKIFITGGDHDWTDNIIHMVLARLPDAPKGVKGISLFLVPKLLLDDEGNPATPNALSVGSIEHKMGIKASPTCVMNYDGAKGYLVGEPHQGLACMFTMMNDARFQVGLQGLGAAEASYQGALAYARERLQSRAPQGVQQPGQKADAILFQPDVARMLLTQKSLTEGCRALSLLYAKYMDKERTNPADQQAADVLQFLTPICKAFMTDMGLEVTSLGIQVFGGHGYIREWGMEQLMRDVRIAMLYEGTNGIQALDLIGRKLTRDGGKMLQSTYAAFTDLVTQIEDAEHQSRAQALLDDWRASSAECLGMSAADVAAAACDYLAFSAYSLLGVLWYSMADCAQRADNKAIAESKRKTCAFYEARILGRRDAHRLAFKAGADSVLAVKGAEFDYQ</sequence>
<evidence type="ECO:0000259" key="9">
    <source>
        <dbReference type="Pfam" id="PF02771"/>
    </source>
</evidence>
<comment type="cofactor">
    <cofactor evidence="1 6">
        <name>FAD</name>
        <dbReference type="ChEBI" id="CHEBI:57692"/>
    </cofactor>
</comment>
<organism evidence="11 12">
    <name type="scientific">Alteromonas aquimaris</name>
    <dbReference type="NCBI Taxonomy" id="2998417"/>
    <lineage>
        <taxon>Bacteria</taxon>
        <taxon>Pseudomonadati</taxon>
        <taxon>Pseudomonadota</taxon>
        <taxon>Gammaproteobacteria</taxon>
        <taxon>Alteromonadales</taxon>
        <taxon>Alteromonadaceae</taxon>
        <taxon>Alteromonas/Salinimonas group</taxon>
        <taxon>Alteromonas</taxon>
    </lineage>
</organism>
<evidence type="ECO:0000256" key="5">
    <source>
        <dbReference type="ARBA" id="ARBA00023002"/>
    </source>
</evidence>
<evidence type="ECO:0000259" key="10">
    <source>
        <dbReference type="Pfam" id="PF12806"/>
    </source>
</evidence>
<feature type="domain" description="Acyl-CoA dehydrogenase/oxidase N-terminal" evidence="9">
    <location>
        <begin position="43"/>
        <end position="157"/>
    </location>
</feature>
<dbReference type="InterPro" id="IPR006091">
    <property type="entry name" value="Acyl-CoA_Oxase/DH_mid-dom"/>
</dbReference>
<dbReference type="Pfam" id="PF00441">
    <property type="entry name" value="Acyl-CoA_dh_1"/>
    <property type="match status" value="1"/>
</dbReference>
<evidence type="ECO:0000256" key="3">
    <source>
        <dbReference type="ARBA" id="ARBA00022630"/>
    </source>
</evidence>
<gene>
    <name evidence="11" type="ORF">OPS25_12840</name>
</gene>
<keyword evidence="4 6" id="KW-0274">FAD</keyword>
<dbReference type="InterPro" id="IPR025878">
    <property type="entry name" value="Acyl-CoA_dh-like_C_dom"/>
</dbReference>
<dbReference type="InterPro" id="IPR013786">
    <property type="entry name" value="AcylCoA_DH/ox_N"/>
</dbReference>
<dbReference type="SUPFAM" id="SSF47203">
    <property type="entry name" value="Acyl-CoA dehydrogenase C-terminal domain-like"/>
    <property type="match status" value="1"/>
</dbReference>
<feature type="domain" description="Acyl-CoA dehydrogenase/oxidase C-terminal" evidence="7">
    <location>
        <begin position="282"/>
        <end position="450"/>
    </location>
</feature>
<dbReference type="InterPro" id="IPR037069">
    <property type="entry name" value="AcylCoA_DH/ox_N_sf"/>
</dbReference>
<dbReference type="Gene3D" id="2.40.110.10">
    <property type="entry name" value="Butyryl-CoA Dehydrogenase, subunit A, domain 2"/>
    <property type="match status" value="1"/>
</dbReference>